<evidence type="ECO:0000256" key="4">
    <source>
        <dbReference type="SAM" id="MobiDB-lite"/>
    </source>
</evidence>
<comment type="similarity">
    <text evidence="1">Belongs to the type-B carboxylesterase/lipase family.</text>
</comment>
<dbReference type="InterPro" id="IPR029058">
    <property type="entry name" value="AB_hydrolase_fold"/>
</dbReference>
<feature type="transmembrane region" description="Helical" evidence="5">
    <location>
        <begin position="693"/>
        <end position="717"/>
    </location>
</feature>
<keyword evidence="5" id="KW-0812">Transmembrane</keyword>
<evidence type="ECO:0000256" key="3">
    <source>
        <dbReference type="ARBA" id="ARBA00023180"/>
    </source>
</evidence>
<organism evidence="8 9">
    <name type="scientific">Larinioides sclopetarius</name>
    <dbReference type="NCBI Taxonomy" id="280406"/>
    <lineage>
        <taxon>Eukaryota</taxon>
        <taxon>Metazoa</taxon>
        <taxon>Ecdysozoa</taxon>
        <taxon>Arthropoda</taxon>
        <taxon>Chelicerata</taxon>
        <taxon>Arachnida</taxon>
        <taxon>Araneae</taxon>
        <taxon>Araneomorphae</taxon>
        <taxon>Entelegynae</taxon>
        <taxon>Araneoidea</taxon>
        <taxon>Araneidae</taxon>
        <taxon>Larinioides</taxon>
    </lineage>
</organism>
<comment type="caution">
    <text evidence="8">The sequence shown here is derived from an EMBL/GenBank/DDBJ whole genome shotgun (WGS) entry which is preliminary data.</text>
</comment>
<dbReference type="InterPro" id="IPR051093">
    <property type="entry name" value="Neuroligin/BSAL"/>
</dbReference>
<keyword evidence="2 6" id="KW-0732">Signal</keyword>
<reference evidence="8 9" key="1">
    <citation type="submission" date="2024-04" db="EMBL/GenBank/DDBJ databases">
        <authorList>
            <person name="Rising A."/>
            <person name="Reimegard J."/>
            <person name="Sonavane S."/>
            <person name="Akerstrom W."/>
            <person name="Nylinder S."/>
            <person name="Hedman E."/>
            <person name="Kallberg Y."/>
        </authorList>
    </citation>
    <scope>NUCLEOTIDE SEQUENCE [LARGE SCALE GENOMIC DNA]</scope>
</reference>
<feature type="region of interest" description="Disordered" evidence="4">
    <location>
        <begin position="633"/>
        <end position="652"/>
    </location>
</feature>
<dbReference type="Proteomes" id="UP001497382">
    <property type="component" value="Unassembled WGS sequence"/>
</dbReference>
<dbReference type="Gene3D" id="3.40.50.1820">
    <property type="entry name" value="alpha/beta hydrolase"/>
    <property type="match status" value="1"/>
</dbReference>
<keyword evidence="9" id="KW-1185">Reference proteome</keyword>
<accession>A0AAV1Z7X8</accession>
<name>A0AAV1Z7X8_9ARAC</name>
<dbReference type="InterPro" id="IPR019819">
    <property type="entry name" value="Carboxylesterase_B_CS"/>
</dbReference>
<dbReference type="EMBL" id="CAXIEN010000028">
    <property type="protein sequence ID" value="CAL1267455.1"/>
    <property type="molecule type" value="Genomic_DNA"/>
</dbReference>
<keyword evidence="5" id="KW-1133">Transmembrane helix</keyword>
<protein>
    <recommendedName>
        <fullName evidence="7">Carboxylesterase type B domain-containing protein</fullName>
    </recommendedName>
</protein>
<evidence type="ECO:0000313" key="9">
    <source>
        <dbReference type="Proteomes" id="UP001497382"/>
    </source>
</evidence>
<feature type="domain" description="Carboxylesterase type B" evidence="7">
    <location>
        <begin position="36"/>
        <end position="588"/>
    </location>
</feature>
<gene>
    <name evidence="8" type="ORF">LARSCL_LOCUS3679</name>
</gene>
<dbReference type="InterPro" id="IPR002018">
    <property type="entry name" value="CarbesteraseB"/>
</dbReference>
<evidence type="ECO:0000259" key="7">
    <source>
        <dbReference type="Pfam" id="PF00135"/>
    </source>
</evidence>
<evidence type="ECO:0000256" key="6">
    <source>
        <dbReference type="SAM" id="SignalP"/>
    </source>
</evidence>
<dbReference type="AlphaFoldDB" id="A0AAV1Z7X8"/>
<dbReference type="PROSITE" id="PS00941">
    <property type="entry name" value="CARBOXYLESTERASE_B_2"/>
    <property type="match status" value="1"/>
</dbReference>
<proteinExistence type="inferred from homology"/>
<feature type="signal peptide" evidence="6">
    <location>
        <begin position="1"/>
        <end position="20"/>
    </location>
</feature>
<evidence type="ECO:0000256" key="5">
    <source>
        <dbReference type="SAM" id="Phobius"/>
    </source>
</evidence>
<feature type="chain" id="PRO_5043584308" description="Carboxylesterase type B domain-containing protein" evidence="6">
    <location>
        <begin position="21"/>
        <end position="733"/>
    </location>
</feature>
<dbReference type="SUPFAM" id="SSF53474">
    <property type="entry name" value="alpha/beta-Hydrolases"/>
    <property type="match status" value="1"/>
</dbReference>
<feature type="compositionally biased region" description="Low complexity" evidence="4">
    <location>
        <begin position="633"/>
        <end position="648"/>
    </location>
</feature>
<keyword evidence="5" id="KW-0472">Membrane</keyword>
<evidence type="ECO:0000313" key="8">
    <source>
        <dbReference type="EMBL" id="CAL1267455.1"/>
    </source>
</evidence>
<evidence type="ECO:0000256" key="2">
    <source>
        <dbReference type="ARBA" id="ARBA00022729"/>
    </source>
</evidence>
<dbReference type="Pfam" id="PF00135">
    <property type="entry name" value="COesterase"/>
    <property type="match status" value="1"/>
</dbReference>
<keyword evidence="3" id="KW-0325">Glycoprotein</keyword>
<evidence type="ECO:0000256" key="1">
    <source>
        <dbReference type="ARBA" id="ARBA00005964"/>
    </source>
</evidence>
<sequence>MANIYTLIFLVILRIRCTNCADVNEMSDSGKYQPKPSVVTTKYGSLRGVIEVLSNKHLQPVEMFLGVPYAGVPLGSLRFLPPGTPPQWKGIRTADHLGPVCPQRVPDISNETEALKRMPAGRFEYLKRLLPFLVNQSEDCLYLNIYTPAGTPRNAKSRIPVMVFIHGESYDWNSGNSYDGSVIASLGNVIVITINFRLGIFGFLPAVEGSSRGNYGIMDQVAALHWIQENIAEFGGDPKNVTIFGHGHGAACVNLLMLTPLTKGLFQRAIMQSGSALSPWAIARNSLAYTRQIAKSLKCPTEDSAVLVECLRQRPVQDILSVPLSVPDHLSAFGPTIDGVVVPGEPADVMEKHTDFFGQYDLMFGMTRIESYDQFSSQEDKSGIDVLRRDRLLRTLVRNLFTYHLQEIFLTVVNEYTDWSKPDQHPINILDSTTDAMSDALVIAPLVRTGNFHSRVRHPRDPKTYQYVFTHQTEEAGYSQRMGTVHGEDLPYIFGAPLVNSLSHFSRNFTKSESSLSESVILFWTNFAKYGDPNEPQTDNENTSYEKTKGKIDKLWWPEYNDTHQKYISIGLKPRLRDHYHAHRLSFWLNLIPTLHRAAASESTTSHHLLEDHDNPNTYDGIVRSNNAGESVVVTTPSTTSSSSPTTPRDSGINTSAYATLIILEERPTIAPKSMNISGSLAMIFQQGAYSTALTVTIGIGCSLLILNIIIFAGVYLNRERTVQHHVDYKERS</sequence>
<dbReference type="PANTHER" id="PTHR43903">
    <property type="entry name" value="NEUROLIGIN"/>
    <property type="match status" value="1"/>
</dbReference>